<organism evidence="4 5">
    <name type="scientific">Lichtheimia corymbifera JMRC:FSU:9682</name>
    <dbReference type="NCBI Taxonomy" id="1263082"/>
    <lineage>
        <taxon>Eukaryota</taxon>
        <taxon>Fungi</taxon>
        <taxon>Fungi incertae sedis</taxon>
        <taxon>Mucoromycota</taxon>
        <taxon>Mucoromycotina</taxon>
        <taxon>Mucoromycetes</taxon>
        <taxon>Mucorales</taxon>
        <taxon>Lichtheimiaceae</taxon>
        <taxon>Lichtheimia</taxon>
    </lineage>
</organism>
<comment type="similarity">
    <text evidence="3">Belongs to the FPP/GGPP synthase family.</text>
</comment>
<evidence type="ECO:0000313" key="4">
    <source>
        <dbReference type="EMBL" id="CDH55243.1"/>
    </source>
</evidence>
<dbReference type="SFLD" id="SFLDS00005">
    <property type="entry name" value="Isoprenoid_Synthase_Type_I"/>
    <property type="match status" value="1"/>
</dbReference>
<protein>
    <submittedName>
        <fullName evidence="4">Geranylgeranyl pyrophosphate synthase</fullName>
    </submittedName>
</protein>
<dbReference type="Pfam" id="PF00348">
    <property type="entry name" value="polyprenyl_synt"/>
    <property type="match status" value="1"/>
</dbReference>
<accession>A0A068RYK6</accession>
<dbReference type="AlphaFoldDB" id="A0A068RYK6"/>
<comment type="caution">
    <text evidence="4">The sequence shown here is derived from an EMBL/GenBank/DDBJ whole genome shotgun (WGS) entry which is preliminary data.</text>
</comment>
<name>A0A068RYK6_9FUNG</name>
<proteinExistence type="inferred from homology"/>
<dbReference type="EMBL" id="CBTN010000028">
    <property type="protein sequence ID" value="CDH55243.1"/>
    <property type="molecule type" value="Genomic_DNA"/>
</dbReference>
<dbReference type="Proteomes" id="UP000027586">
    <property type="component" value="Unassembled WGS sequence"/>
</dbReference>
<evidence type="ECO:0000256" key="3">
    <source>
        <dbReference type="RuleBase" id="RU004466"/>
    </source>
</evidence>
<dbReference type="InterPro" id="IPR033749">
    <property type="entry name" value="Polyprenyl_synt_CS"/>
</dbReference>
<evidence type="ECO:0000256" key="1">
    <source>
        <dbReference type="ARBA" id="ARBA00022723"/>
    </source>
</evidence>
<dbReference type="VEuPathDB" id="FungiDB:LCOR_06403.1"/>
<keyword evidence="3" id="KW-0808">Transferase</keyword>
<evidence type="ECO:0000313" key="5">
    <source>
        <dbReference type="Proteomes" id="UP000027586"/>
    </source>
</evidence>
<keyword evidence="2" id="KW-0460">Magnesium</keyword>
<keyword evidence="5" id="KW-1185">Reference proteome</keyword>
<dbReference type="PANTHER" id="PTHR12001">
    <property type="entry name" value="GERANYLGERANYL PYROPHOSPHATE SYNTHASE"/>
    <property type="match status" value="1"/>
</dbReference>
<dbReference type="GO" id="GO:0046872">
    <property type="term" value="F:metal ion binding"/>
    <property type="evidence" value="ECO:0007669"/>
    <property type="project" value="UniProtKB-KW"/>
</dbReference>
<dbReference type="PANTHER" id="PTHR12001:SF44">
    <property type="entry name" value="GERANYLGERANYL PYROPHOSPHATE SYNTHASE"/>
    <property type="match status" value="1"/>
</dbReference>
<dbReference type="GO" id="GO:0004659">
    <property type="term" value="F:prenyltransferase activity"/>
    <property type="evidence" value="ECO:0007669"/>
    <property type="project" value="InterPro"/>
</dbReference>
<gene>
    <name evidence="4" type="ORF">LCOR_06403.1</name>
</gene>
<sequence>MMMIDTQCSSEWTIPRTQLAWISRTAALNLSQEVLCIVLLSIGRFPCFSWRLLHMSSSPIPTSNPTQSQQHDDDSILLEPYHYLCDQPGKDIRTKLIAAFDSWLHVPPEKLAIIKNVVQMLHTASLMIDDVQDDAVLRRAVPVAHSIFGVPQTINSANYVYFLALQELLKLNQPHMITIYTEELINLHRGQGIELFWRDSRQCPTEEEYIDMVNNKTSGLFRLAVRLMQEAAGSPIDYTHLVNIIGIHFQVRDDYMNLQSDTYTKNKGFCEDLTEGKFSFPIIHAIRADSSNRQLLNIVSQKPTSVEVKQYALEIIGRTGTFEYVREFLSKKEMEARKEIEMLGGNPLLEKVMDTLVISK</sequence>
<reference evidence="4" key="1">
    <citation type="submission" date="2013-08" db="EMBL/GenBank/DDBJ databases">
        <title>Gene expansion shapes genome architecture in the human pathogen Lichtheimia corymbifera: an evolutionary genomics analysis in the ancient terrestrial Mucorales (Mucoromycotina).</title>
        <authorList>
            <person name="Schwartze V.U."/>
            <person name="Winter S."/>
            <person name="Shelest E."/>
            <person name="Marcet-Houben M."/>
            <person name="Horn F."/>
            <person name="Wehner S."/>
            <person name="Hoffmann K."/>
            <person name="Riege K."/>
            <person name="Sammeth M."/>
            <person name="Nowrousian M."/>
            <person name="Valiante V."/>
            <person name="Linde J."/>
            <person name="Jacobsen I.D."/>
            <person name="Marz M."/>
            <person name="Brakhage A.A."/>
            <person name="Gabaldon T."/>
            <person name="Bocker S."/>
            <person name="Voigt K."/>
        </authorList>
    </citation>
    <scope>NUCLEOTIDE SEQUENCE [LARGE SCALE GENOMIC DNA]</scope>
    <source>
        <strain evidence="4">FSU 9682</strain>
    </source>
</reference>
<dbReference type="PROSITE" id="PS00444">
    <property type="entry name" value="POLYPRENYL_SYNTHASE_2"/>
    <property type="match status" value="1"/>
</dbReference>
<evidence type="ECO:0000256" key="2">
    <source>
        <dbReference type="ARBA" id="ARBA00022842"/>
    </source>
</evidence>
<dbReference type="CDD" id="cd00685">
    <property type="entry name" value="Trans_IPPS_HT"/>
    <property type="match status" value="1"/>
</dbReference>
<dbReference type="Gene3D" id="1.10.600.10">
    <property type="entry name" value="Farnesyl Diphosphate Synthase"/>
    <property type="match status" value="1"/>
</dbReference>
<keyword evidence="1" id="KW-0479">Metal-binding</keyword>
<dbReference type="InterPro" id="IPR000092">
    <property type="entry name" value="Polyprenyl_synt"/>
</dbReference>
<dbReference type="SUPFAM" id="SSF48576">
    <property type="entry name" value="Terpenoid synthases"/>
    <property type="match status" value="1"/>
</dbReference>
<dbReference type="GO" id="GO:0008299">
    <property type="term" value="P:isoprenoid biosynthetic process"/>
    <property type="evidence" value="ECO:0007669"/>
    <property type="project" value="InterPro"/>
</dbReference>
<dbReference type="STRING" id="1263082.A0A068RYK6"/>
<dbReference type="OrthoDB" id="6921389at2759"/>
<dbReference type="InterPro" id="IPR008949">
    <property type="entry name" value="Isoprenoid_synthase_dom_sf"/>
</dbReference>